<keyword evidence="1" id="KW-0812">Transmembrane</keyword>
<evidence type="ECO:0000313" key="3">
    <source>
        <dbReference type="Proteomes" id="UP001501844"/>
    </source>
</evidence>
<protein>
    <recommendedName>
        <fullName evidence="4">Glycosyltransferase RgtA/B/C/D-like domain-containing protein</fullName>
    </recommendedName>
</protein>
<evidence type="ECO:0000256" key="1">
    <source>
        <dbReference type="SAM" id="Phobius"/>
    </source>
</evidence>
<sequence>MHYAHFGWIGFNRSSDWGTYAALASPYELARNIGLIIWRLLDFGRVTLWLLVLVLLWHMRKRVPVGIKELLILLLVPLLTLGSILVWFTNPIAHRYWLVVYVFLGFLSARLLLEVKSTALRWSVLALMVVSLVSGHFWIYPQRIAKGWDATMAHLPYYQLRKDMLLYLDQQQIPWQAVGTDFPNVAPPSKTDLSSEARMLAPKDLATQSYILYSNVFNGFTDQELDALASNWTVEKELRKGQVYMRLYKRK</sequence>
<dbReference type="Proteomes" id="UP001501844">
    <property type="component" value="Unassembled WGS sequence"/>
</dbReference>
<dbReference type="EMBL" id="BAABGX010000002">
    <property type="protein sequence ID" value="GAA4309240.1"/>
    <property type="molecule type" value="Genomic_DNA"/>
</dbReference>
<reference evidence="3" key="1">
    <citation type="journal article" date="2019" name="Int. J. Syst. Evol. Microbiol.">
        <title>The Global Catalogue of Microorganisms (GCM) 10K type strain sequencing project: providing services to taxonomists for standard genome sequencing and annotation.</title>
        <authorList>
            <consortium name="The Broad Institute Genomics Platform"/>
            <consortium name="The Broad Institute Genome Sequencing Center for Infectious Disease"/>
            <person name="Wu L."/>
            <person name="Ma J."/>
        </authorList>
    </citation>
    <scope>NUCLEOTIDE SEQUENCE [LARGE SCALE GENOMIC DNA]</scope>
    <source>
        <strain evidence="3">JCM 17917</strain>
    </source>
</reference>
<feature type="transmembrane region" description="Helical" evidence="1">
    <location>
        <begin position="95"/>
        <end position="113"/>
    </location>
</feature>
<keyword evidence="1" id="KW-0472">Membrane</keyword>
<keyword evidence="3" id="KW-1185">Reference proteome</keyword>
<proteinExistence type="predicted"/>
<organism evidence="2 3">
    <name type="scientific">Nibribacter koreensis</name>
    <dbReference type="NCBI Taxonomy" id="1084519"/>
    <lineage>
        <taxon>Bacteria</taxon>
        <taxon>Pseudomonadati</taxon>
        <taxon>Bacteroidota</taxon>
        <taxon>Cytophagia</taxon>
        <taxon>Cytophagales</taxon>
        <taxon>Hymenobacteraceae</taxon>
        <taxon>Nibribacter</taxon>
    </lineage>
</organism>
<feature type="transmembrane region" description="Helical" evidence="1">
    <location>
        <begin position="120"/>
        <end position="140"/>
    </location>
</feature>
<evidence type="ECO:0000313" key="2">
    <source>
        <dbReference type="EMBL" id="GAA4309240.1"/>
    </source>
</evidence>
<evidence type="ECO:0008006" key="4">
    <source>
        <dbReference type="Google" id="ProtNLM"/>
    </source>
</evidence>
<feature type="transmembrane region" description="Helical" evidence="1">
    <location>
        <begin position="70"/>
        <end position="89"/>
    </location>
</feature>
<gene>
    <name evidence="2" type="ORF">GCM10023183_26340</name>
</gene>
<keyword evidence="1" id="KW-1133">Transmembrane helix</keyword>
<feature type="transmembrane region" description="Helical" evidence="1">
    <location>
        <begin position="36"/>
        <end position="58"/>
    </location>
</feature>
<accession>A0ABP8FRF0</accession>
<name>A0ABP8FRF0_9BACT</name>
<comment type="caution">
    <text evidence="2">The sequence shown here is derived from an EMBL/GenBank/DDBJ whole genome shotgun (WGS) entry which is preliminary data.</text>
</comment>